<sequence length="103" mass="10670">MIDQRMECPAPGAAPCSSSEWSADPAIVAIIAQANGPAGRYPPCDPMLPDGFRDQLQSIVMATAAAIRWCARDSVDPAEVAEALAVIAGAADRSRRMLAGAMG</sequence>
<name>A0A7U4JAS5_9SPHN</name>
<gene>
    <name evidence="1" type="ORF">TS85_18655</name>
</gene>
<dbReference type="RefSeq" id="WP_044334238.1">
    <property type="nucleotide sequence ID" value="NZ_CP010836.1"/>
</dbReference>
<dbReference type="EMBL" id="CP010836">
    <property type="protein sequence ID" value="AJP73383.1"/>
    <property type="molecule type" value="Genomic_DNA"/>
</dbReference>
<dbReference type="Proteomes" id="UP000032300">
    <property type="component" value="Chromosome"/>
</dbReference>
<keyword evidence="2" id="KW-1185">Reference proteome</keyword>
<evidence type="ECO:0000313" key="2">
    <source>
        <dbReference type="Proteomes" id="UP000032300"/>
    </source>
</evidence>
<dbReference type="AlphaFoldDB" id="A0A7U4JAS5"/>
<proteinExistence type="predicted"/>
<evidence type="ECO:0000313" key="1">
    <source>
        <dbReference type="EMBL" id="AJP73383.1"/>
    </source>
</evidence>
<dbReference type="KEGG" id="sphi:TS85_18655"/>
<accession>A0A7U4JAS5</accession>
<reference evidence="1 2" key="1">
    <citation type="journal article" date="2015" name="Int. J. Syst. Evol. Microbiol.">
        <title>Sphingomonas hengshuiensis sp. nov., isolated from lake wetland.</title>
        <authorList>
            <person name="Wei S."/>
            <person name="Wang T."/>
            <person name="Liu H."/>
            <person name="Zhang C."/>
            <person name="Guo J."/>
            <person name="Wang Q."/>
            <person name="Liang K."/>
            <person name="Zhang Z."/>
        </authorList>
    </citation>
    <scope>NUCLEOTIDE SEQUENCE [LARGE SCALE GENOMIC DNA]</scope>
    <source>
        <strain evidence="1 2">WHSC-8</strain>
    </source>
</reference>
<protein>
    <submittedName>
        <fullName evidence="1">Uncharacterized protein</fullName>
    </submittedName>
</protein>
<reference evidence="1 2" key="2">
    <citation type="submission" date="2015-02" db="EMBL/GenBank/DDBJ databases">
        <title>The complete genome of Sphingomonas hengshuiensis sp. WHSC-8 isolated from soil of Hengshui Lake.</title>
        <authorList>
            <person name="Wei S."/>
            <person name="Guo J."/>
            <person name="Su C."/>
            <person name="Wu R."/>
            <person name="Zhang Z."/>
            <person name="Liang K."/>
            <person name="Li H."/>
            <person name="Wang T."/>
            <person name="Liu H."/>
            <person name="Zhang C."/>
            <person name="Li Z."/>
            <person name="Wang Q."/>
            <person name="Meng J."/>
        </authorList>
    </citation>
    <scope>NUCLEOTIDE SEQUENCE [LARGE SCALE GENOMIC DNA]</scope>
    <source>
        <strain evidence="1 2">WHSC-8</strain>
    </source>
</reference>
<organism evidence="1 2">
    <name type="scientific">Sphingomonas hengshuiensis</name>
    <dbReference type="NCBI Taxonomy" id="1609977"/>
    <lineage>
        <taxon>Bacteria</taxon>
        <taxon>Pseudomonadati</taxon>
        <taxon>Pseudomonadota</taxon>
        <taxon>Alphaproteobacteria</taxon>
        <taxon>Sphingomonadales</taxon>
        <taxon>Sphingomonadaceae</taxon>
        <taxon>Sphingomonas</taxon>
    </lineage>
</organism>